<keyword evidence="2" id="KW-1185">Reference proteome</keyword>
<dbReference type="Pfam" id="PF10987">
    <property type="entry name" value="DUF2806"/>
    <property type="match status" value="1"/>
</dbReference>
<dbReference type="EMBL" id="CP088156">
    <property type="protein sequence ID" value="UFZ07375.1"/>
    <property type="molecule type" value="Genomic_DNA"/>
</dbReference>
<name>A0ABY3RIQ6_9BRAD</name>
<sequence length="337" mass="37121">MTTAPGPSEETSPPADALNMIKGAIAEINLPKLIAGPAGEAISRLIAGGADVPAAWLEQKAKSIRNKTEAQNLVSKTLAGAAAEFVKNDPELVQRAADVFLAREIRHQYNREAVAIKTIEHLKETPNSEANTPEDDWLNVFARHAQEASSDRLQDIWARVLAGQIRKPQCFSLQTLRFISELDMHIAAMFEKWSNWVISSDYIAFPAKGGADFTELLQLEDFGLITGATGQLSKTFEAQSPTLPEEKPLWGFEFRDHICLVRFTSPTPVSLPSVLLTRVGRELYSISKTQGSIEPIKRFAEQFPKHNVVGIQYIHKPATQDAGAIDLWTLPSPTGQQ</sequence>
<evidence type="ECO:0000313" key="2">
    <source>
        <dbReference type="Proteomes" id="UP001431010"/>
    </source>
</evidence>
<dbReference type="RefSeq" id="WP_231326827.1">
    <property type="nucleotide sequence ID" value="NZ_CP088156.1"/>
</dbReference>
<proteinExistence type="predicted"/>
<reference evidence="1" key="1">
    <citation type="journal article" date="2024" name="Antonie Van Leeuwenhoek">
        <title>Bradyrhizobium ontarionense sp. nov., a novel bacterial symbiont isolated from Aeschynomene indica (Indian jointvetch), harbours photosynthesis, nitrogen fixation and nitrous oxide (N2O) reductase genes.</title>
        <authorList>
            <person name="Bromfield E.S.P."/>
            <person name="Cloutier S."/>
        </authorList>
    </citation>
    <scope>NUCLEOTIDE SEQUENCE</scope>
    <source>
        <strain evidence="1">A19</strain>
    </source>
</reference>
<evidence type="ECO:0000313" key="1">
    <source>
        <dbReference type="EMBL" id="UFZ07375.1"/>
    </source>
</evidence>
<dbReference type="Proteomes" id="UP001431010">
    <property type="component" value="Chromosome"/>
</dbReference>
<gene>
    <name evidence="1" type="ORF">LQG66_14140</name>
</gene>
<accession>A0ABY3RIQ6</accession>
<protein>
    <submittedName>
        <fullName evidence="1">DUF2806 domain-containing protein</fullName>
    </submittedName>
</protein>
<dbReference type="InterPro" id="IPR021254">
    <property type="entry name" value="DUF2806"/>
</dbReference>
<organism evidence="1 2">
    <name type="scientific">Bradyrhizobium ontarionense</name>
    <dbReference type="NCBI Taxonomy" id="2898149"/>
    <lineage>
        <taxon>Bacteria</taxon>
        <taxon>Pseudomonadati</taxon>
        <taxon>Pseudomonadota</taxon>
        <taxon>Alphaproteobacteria</taxon>
        <taxon>Hyphomicrobiales</taxon>
        <taxon>Nitrobacteraceae</taxon>
        <taxon>Bradyrhizobium</taxon>
    </lineage>
</organism>